<dbReference type="CDD" id="cd22884">
    <property type="entry name" value="TOM22"/>
    <property type="match status" value="1"/>
</dbReference>
<accession>A0AA39F080</accession>
<keyword evidence="5" id="KW-0812">Transmembrane</keyword>
<keyword evidence="14" id="KW-1185">Reference proteome</keyword>
<dbReference type="GO" id="GO:0006886">
    <property type="term" value="P:intracellular protein transport"/>
    <property type="evidence" value="ECO:0007669"/>
    <property type="project" value="InterPro"/>
</dbReference>
<comment type="caution">
    <text evidence="13">The sequence shown here is derived from an EMBL/GenBank/DDBJ whole genome shotgun (WGS) entry which is preliminary data.</text>
</comment>
<dbReference type="GO" id="GO:0005741">
    <property type="term" value="C:mitochondrial outer membrane"/>
    <property type="evidence" value="ECO:0007669"/>
    <property type="project" value="UniProtKB-SubCell"/>
</dbReference>
<evidence type="ECO:0000256" key="2">
    <source>
        <dbReference type="ARBA" id="ARBA00009874"/>
    </source>
</evidence>
<sequence>MATLEEIDSEILDSGMVSSDIRSPEVRAILPEEEDEEDETFFERLIGLTEMLPENFRNFGYNLGTGLSSRLKSLYNFSCSATWVLFSTSAILFAPMIIEVERAQMEEMQRTQQKQVLLGPNTAMTHMAGPGMAMAPPVQR</sequence>
<dbReference type="PANTHER" id="PTHR12504:SF0">
    <property type="entry name" value="MITOCHONDRIAL IMPORT RECEPTOR SUBUNIT TOM22 HOMOLOG"/>
    <property type="match status" value="1"/>
</dbReference>
<reference evidence="13" key="1">
    <citation type="journal article" date="2023" name="bioRxiv">
        <title>Scaffold-level genome assemblies of two parasitoid biocontrol wasps reveal the parthenogenesis mechanism and an associated novel virus.</title>
        <authorList>
            <person name="Inwood S."/>
            <person name="Skelly J."/>
            <person name="Guhlin J."/>
            <person name="Harrop T."/>
            <person name="Goldson S."/>
            <person name="Dearden P."/>
        </authorList>
    </citation>
    <scope>NUCLEOTIDE SEQUENCE</scope>
    <source>
        <strain evidence="13">Irish</strain>
        <tissue evidence="13">Whole body</tissue>
    </source>
</reference>
<keyword evidence="10" id="KW-0496">Mitochondrion</keyword>
<keyword evidence="6" id="KW-1000">Mitochondrion outer membrane</keyword>
<dbReference type="Proteomes" id="UP001168990">
    <property type="component" value="Unassembled WGS sequence"/>
</dbReference>
<evidence type="ECO:0000313" key="14">
    <source>
        <dbReference type="Proteomes" id="UP001168990"/>
    </source>
</evidence>
<keyword evidence="9" id="KW-0811">Translocation</keyword>
<evidence type="ECO:0000256" key="12">
    <source>
        <dbReference type="ARBA" id="ARBA00023170"/>
    </source>
</evidence>
<evidence type="ECO:0000256" key="6">
    <source>
        <dbReference type="ARBA" id="ARBA00022787"/>
    </source>
</evidence>
<keyword evidence="11" id="KW-0472">Membrane</keyword>
<gene>
    <name evidence="13" type="ORF">PV328_008126</name>
</gene>
<reference evidence="13" key="2">
    <citation type="submission" date="2023-03" db="EMBL/GenBank/DDBJ databases">
        <authorList>
            <person name="Inwood S.N."/>
            <person name="Skelly J.G."/>
            <person name="Guhlin J."/>
            <person name="Harrop T.W.R."/>
            <person name="Goldson S.G."/>
            <person name="Dearden P.K."/>
        </authorList>
    </citation>
    <scope>NUCLEOTIDE SEQUENCE</scope>
    <source>
        <strain evidence="13">Irish</strain>
        <tissue evidence="13">Whole body</tissue>
    </source>
</reference>
<dbReference type="PANTHER" id="PTHR12504">
    <property type="entry name" value="MITOCHONDRIAL IMPORT RECEPTOR SUBUNIT TOM22"/>
    <property type="match status" value="1"/>
</dbReference>
<evidence type="ECO:0000256" key="9">
    <source>
        <dbReference type="ARBA" id="ARBA00023010"/>
    </source>
</evidence>
<evidence type="ECO:0000313" key="13">
    <source>
        <dbReference type="EMBL" id="KAK0160754.1"/>
    </source>
</evidence>
<evidence type="ECO:0000256" key="1">
    <source>
        <dbReference type="ARBA" id="ARBA00004572"/>
    </source>
</evidence>
<evidence type="ECO:0000256" key="3">
    <source>
        <dbReference type="ARBA" id="ARBA00016229"/>
    </source>
</evidence>
<organism evidence="13 14">
    <name type="scientific">Microctonus aethiopoides</name>
    <dbReference type="NCBI Taxonomy" id="144406"/>
    <lineage>
        <taxon>Eukaryota</taxon>
        <taxon>Metazoa</taxon>
        <taxon>Ecdysozoa</taxon>
        <taxon>Arthropoda</taxon>
        <taxon>Hexapoda</taxon>
        <taxon>Insecta</taxon>
        <taxon>Pterygota</taxon>
        <taxon>Neoptera</taxon>
        <taxon>Endopterygota</taxon>
        <taxon>Hymenoptera</taxon>
        <taxon>Apocrita</taxon>
        <taxon>Ichneumonoidea</taxon>
        <taxon>Braconidae</taxon>
        <taxon>Euphorinae</taxon>
        <taxon>Microctonus</taxon>
    </lineage>
</organism>
<keyword evidence="12" id="KW-0675">Receptor</keyword>
<evidence type="ECO:0000256" key="4">
    <source>
        <dbReference type="ARBA" id="ARBA00022448"/>
    </source>
</evidence>
<keyword evidence="8" id="KW-1133">Transmembrane helix</keyword>
<evidence type="ECO:0000256" key="5">
    <source>
        <dbReference type="ARBA" id="ARBA00022692"/>
    </source>
</evidence>
<dbReference type="Pfam" id="PF04281">
    <property type="entry name" value="Tom22"/>
    <property type="match status" value="1"/>
</dbReference>
<evidence type="ECO:0000256" key="8">
    <source>
        <dbReference type="ARBA" id="ARBA00022989"/>
    </source>
</evidence>
<evidence type="ECO:0000256" key="10">
    <source>
        <dbReference type="ARBA" id="ARBA00023128"/>
    </source>
</evidence>
<keyword evidence="4" id="KW-0813">Transport</keyword>
<protein>
    <recommendedName>
        <fullName evidence="3">Mitochondrial import receptor subunit TOM22 homolog</fullName>
    </recommendedName>
</protein>
<comment type="subcellular location">
    <subcellularLocation>
        <location evidence="1">Mitochondrion outer membrane</location>
        <topology evidence="1">Single-pass membrane protein</topology>
    </subcellularLocation>
</comment>
<comment type="similarity">
    <text evidence="2">Belongs to the Tom22 family.</text>
</comment>
<dbReference type="EMBL" id="JAQQBS010001423">
    <property type="protein sequence ID" value="KAK0160754.1"/>
    <property type="molecule type" value="Genomic_DNA"/>
</dbReference>
<dbReference type="InterPro" id="IPR005683">
    <property type="entry name" value="Tom22"/>
</dbReference>
<proteinExistence type="inferred from homology"/>
<dbReference type="AlphaFoldDB" id="A0AA39F080"/>
<evidence type="ECO:0000256" key="7">
    <source>
        <dbReference type="ARBA" id="ARBA00022927"/>
    </source>
</evidence>
<keyword evidence="7" id="KW-0653">Protein transport</keyword>
<name>A0AA39F080_9HYME</name>
<evidence type="ECO:0000256" key="11">
    <source>
        <dbReference type="ARBA" id="ARBA00023136"/>
    </source>
</evidence>